<dbReference type="AlphaFoldDB" id="A0A3M7PR83"/>
<organism evidence="1 2">
    <name type="scientific">Brachionus plicatilis</name>
    <name type="common">Marine rotifer</name>
    <name type="synonym">Brachionus muelleri</name>
    <dbReference type="NCBI Taxonomy" id="10195"/>
    <lineage>
        <taxon>Eukaryota</taxon>
        <taxon>Metazoa</taxon>
        <taxon>Spiralia</taxon>
        <taxon>Gnathifera</taxon>
        <taxon>Rotifera</taxon>
        <taxon>Eurotatoria</taxon>
        <taxon>Monogononta</taxon>
        <taxon>Pseudotrocha</taxon>
        <taxon>Ploima</taxon>
        <taxon>Brachionidae</taxon>
        <taxon>Brachionus</taxon>
    </lineage>
</organism>
<dbReference type="EMBL" id="REGN01009441">
    <property type="protein sequence ID" value="RNA01168.1"/>
    <property type="molecule type" value="Genomic_DNA"/>
</dbReference>
<reference evidence="1 2" key="1">
    <citation type="journal article" date="2018" name="Sci. Rep.">
        <title>Genomic signatures of local adaptation to the degree of environmental predictability in rotifers.</title>
        <authorList>
            <person name="Franch-Gras L."/>
            <person name="Hahn C."/>
            <person name="Garcia-Roger E.M."/>
            <person name="Carmona M.J."/>
            <person name="Serra M."/>
            <person name="Gomez A."/>
        </authorList>
    </citation>
    <scope>NUCLEOTIDE SEQUENCE [LARGE SCALE GENOMIC DNA]</scope>
    <source>
        <strain evidence="1">HYR1</strain>
    </source>
</reference>
<name>A0A3M7PR83_BRAPC</name>
<keyword evidence="2" id="KW-1185">Reference proteome</keyword>
<comment type="caution">
    <text evidence="1">The sequence shown here is derived from an EMBL/GenBank/DDBJ whole genome shotgun (WGS) entry which is preliminary data.</text>
</comment>
<protein>
    <submittedName>
        <fullName evidence="1">Uncharacterized protein</fullName>
    </submittedName>
</protein>
<proteinExistence type="predicted"/>
<accession>A0A3M7PR83</accession>
<sequence length="66" mass="8004">MNNFRKKKLGCVLKNLNFCEMKKLKILIIMSVIILNKTKWSFFLDEFQMPINWQYDPRKTGLKNHI</sequence>
<gene>
    <name evidence="1" type="ORF">BpHYR1_027776</name>
</gene>
<dbReference type="Proteomes" id="UP000276133">
    <property type="component" value="Unassembled WGS sequence"/>
</dbReference>
<evidence type="ECO:0000313" key="1">
    <source>
        <dbReference type="EMBL" id="RNA01168.1"/>
    </source>
</evidence>
<evidence type="ECO:0000313" key="2">
    <source>
        <dbReference type="Proteomes" id="UP000276133"/>
    </source>
</evidence>